<sequence length="121" mass="13244">MDKVKSAKPNDEAESTGAKREMEEVTEELPAVDKKPKIQWSCELCQTMALSELSLKERYQGKKHRSKLAASEARGNASDFSIGVSHPKSPKHENPSEEVAEEDAKCEKEIINAVGGGGRCT</sequence>
<proteinExistence type="predicted"/>
<name>A0A328CWB8_9ASTE</name>
<dbReference type="EMBL" id="NQVE01000215">
    <property type="protein sequence ID" value="RAL37717.1"/>
    <property type="molecule type" value="Genomic_DNA"/>
</dbReference>
<feature type="region of interest" description="Disordered" evidence="1">
    <location>
        <begin position="1"/>
        <end position="33"/>
    </location>
</feature>
<reference evidence="2 3" key="1">
    <citation type="submission" date="2018-06" db="EMBL/GenBank/DDBJ databases">
        <title>The Genome of Cuscuta australis (Dodder) Provides Insight into the Evolution of Plant Parasitism.</title>
        <authorList>
            <person name="Liu H."/>
        </authorList>
    </citation>
    <scope>NUCLEOTIDE SEQUENCE [LARGE SCALE GENOMIC DNA]</scope>
    <source>
        <strain evidence="3">cv. Yunnan</strain>
        <tissue evidence="2">Vines</tissue>
    </source>
</reference>
<gene>
    <name evidence="2" type="ORF">DM860_000411</name>
</gene>
<dbReference type="Gene3D" id="3.30.160.60">
    <property type="entry name" value="Classic Zinc Finger"/>
    <property type="match status" value="1"/>
</dbReference>
<keyword evidence="3" id="KW-1185">Reference proteome</keyword>
<evidence type="ECO:0000313" key="3">
    <source>
        <dbReference type="Proteomes" id="UP000249390"/>
    </source>
</evidence>
<organism evidence="2 3">
    <name type="scientific">Cuscuta australis</name>
    <dbReference type="NCBI Taxonomy" id="267555"/>
    <lineage>
        <taxon>Eukaryota</taxon>
        <taxon>Viridiplantae</taxon>
        <taxon>Streptophyta</taxon>
        <taxon>Embryophyta</taxon>
        <taxon>Tracheophyta</taxon>
        <taxon>Spermatophyta</taxon>
        <taxon>Magnoliopsida</taxon>
        <taxon>eudicotyledons</taxon>
        <taxon>Gunneridae</taxon>
        <taxon>Pentapetalae</taxon>
        <taxon>asterids</taxon>
        <taxon>lamiids</taxon>
        <taxon>Solanales</taxon>
        <taxon>Convolvulaceae</taxon>
        <taxon>Cuscuteae</taxon>
        <taxon>Cuscuta</taxon>
        <taxon>Cuscuta subgen. Grammica</taxon>
        <taxon>Cuscuta sect. Cleistogrammica</taxon>
    </lineage>
</organism>
<feature type="compositionally biased region" description="Basic and acidic residues" evidence="1">
    <location>
        <begin position="1"/>
        <end position="23"/>
    </location>
</feature>
<protein>
    <recommendedName>
        <fullName evidence="4">U1-type domain-containing protein</fullName>
    </recommendedName>
</protein>
<comment type="caution">
    <text evidence="2">The sequence shown here is derived from an EMBL/GenBank/DDBJ whole genome shotgun (WGS) entry which is preliminary data.</text>
</comment>
<evidence type="ECO:0000313" key="2">
    <source>
        <dbReference type="EMBL" id="RAL37717.1"/>
    </source>
</evidence>
<evidence type="ECO:0000256" key="1">
    <source>
        <dbReference type="SAM" id="MobiDB-lite"/>
    </source>
</evidence>
<evidence type="ECO:0008006" key="4">
    <source>
        <dbReference type="Google" id="ProtNLM"/>
    </source>
</evidence>
<dbReference type="AlphaFoldDB" id="A0A328CWB8"/>
<dbReference type="Proteomes" id="UP000249390">
    <property type="component" value="Unassembled WGS sequence"/>
</dbReference>
<dbReference type="PANTHER" id="PTHR47487">
    <property type="entry name" value="OS06G0651300 PROTEIN-RELATED"/>
    <property type="match status" value="1"/>
</dbReference>
<dbReference type="PANTHER" id="PTHR47487:SF8">
    <property type="entry name" value="OS08G0270900 PROTEIN"/>
    <property type="match status" value="1"/>
</dbReference>
<dbReference type="InterPro" id="IPR036236">
    <property type="entry name" value="Znf_C2H2_sf"/>
</dbReference>
<dbReference type="SUPFAM" id="SSF57667">
    <property type="entry name" value="beta-beta-alpha zinc fingers"/>
    <property type="match status" value="1"/>
</dbReference>
<accession>A0A328CWB8</accession>
<feature type="region of interest" description="Disordered" evidence="1">
    <location>
        <begin position="58"/>
        <end position="103"/>
    </location>
</feature>